<dbReference type="Proteomes" id="UP001519363">
    <property type="component" value="Unassembled WGS sequence"/>
</dbReference>
<proteinExistence type="inferred from homology"/>
<evidence type="ECO:0000259" key="8">
    <source>
        <dbReference type="Pfam" id="PF02687"/>
    </source>
</evidence>
<protein>
    <submittedName>
        <fullName evidence="10">ABC transport system permease protein</fullName>
    </submittedName>
</protein>
<dbReference type="InterPro" id="IPR025857">
    <property type="entry name" value="MacB_PCD"/>
</dbReference>
<keyword evidence="4 7" id="KW-1133">Transmembrane helix</keyword>
<feature type="domain" description="ABC3 transporter permease C-terminal" evidence="8">
    <location>
        <begin position="249"/>
        <end position="365"/>
    </location>
</feature>
<dbReference type="PANTHER" id="PTHR30572:SF4">
    <property type="entry name" value="ABC TRANSPORTER PERMEASE YTRF"/>
    <property type="match status" value="1"/>
</dbReference>
<feature type="transmembrane region" description="Helical" evidence="7">
    <location>
        <begin position="475"/>
        <end position="495"/>
    </location>
</feature>
<evidence type="ECO:0000256" key="3">
    <source>
        <dbReference type="ARBA" id="ARBA00022692"/>
    </source>
</evidence>
<keyword evidence="5 7" id="KW-0472">Membrane</keyword>
<dbReference type="Pfam" id="PF02687">
    <property type="entry name" value="FtsX"/>
    <property type="match status" value="2"/>
</dbReference>
<feature type="transmembrane region" description="Helical" evidence="7">
    <location>
        <begin position="737"/>
        <end position="762"/>
    </location>
</feature>
<feature type="transmembrane region" description="Helical" evidence="7">
    <location>
        <begin position="782"/>
        <end position="802"/>
    </location>
</feature>
<dbReference type="PANTHER" id="PTHR30572">
    <property type="entry name" value="MEMBRANE COMPONENT OF TRANSPORTER-RELATED"/>
    <property type="match status" value="1"/>
</dbReference>
<feature type="transmembrane region" description="Helical" evidence="7">
    <location>
        <begin position="415"/>
        <end position="438"/>
    </location>
</feature>
<reference evidence="10 11" key="1">
    <citation type="submission" date="2021-03" db="EMBL/GenBank/DDBJ databases">
        <title>Sequencing the genomes of 1000 actinobacteria strains.</title>
        <authorList>
            <person name="Klenk H.-P."/>
        </authorList>
    </citation>
    <scope>NUCLEOTIDE SEQUENCE [LARGE SCALE GENOMIC DNA]</scope>
    <source>
        <strain evidence="10 11">DSM 44580</strain>
    </source>
</reference>
<comment type="subcellular location">
    <subcellularLocation>
        <location evidence="1">Cell membrane</location>
        <topology evidence="1">Multi-pass membrane protein</topology>
    </subcellularLocation>
</comment>
<comment type="caution">
    <text evidence="10">The sequence shown here is derived from an EMBL/GenBank/DDBJ whole genome shotgun (WGS) entry which is preliminary data.</text>
</comment>
<feature type="domain" description="MacB-like periplasmic core" evidence="9">
    <location>
        <begin position="18"/>
        <end position="215"/>
    </location>
</feature>
<feature type="transmembrane region" description="Helical" evidence="7">
    <location>
        <begin position="691"/>
        <end position="716"/>
    </location>
</feature>
<gene>
    <name evidence="10" type="ORF">JOF53_007784</name>
</gene>
<evidence type="ECO:0000256" key="1">
    <source>
        <dbReference type="ARBA" id="ARBA00004651"/>
    </source>
</evidence>
<keyword evidence="3 7" id="KW-0812">Transmembrane</keyword>
<feature type="transmembrane region" description="Helical" evidence="7">
    <location>
        <begin position="290"/>
        <end position="315"/>
    </location>
</feature>
<evidence type="ECO:0000313" key="11">
    <source>
        <dbReference type="Proteomes" id="UP001519363"/>
    </source>
</evidence>
<evidence type="ECO:0000256" key="7">
    <source>
        <dbReference type="SAM" id="Phobius"/>
    </source>
</evidence>
<sequence>MMVRTVLAGLRARPMRLVLSSVAIVLGVAFVAGALVLADAVRVGLREAVADELRGVDVLVRPGRGTAQVDEALLAKVRQVPGVAVAEGRNTISAPLLDAAGRPREEAAQTLAADERLRQAELVAGRWATGDREAMATAAVGRRVGDVLRVLDEQGREVEFTLVGLFSRDSDSGLGNARLLLPVEAQRRLTAKVGQLVVHARDGVSASRLAEEVRKVGRGLDVVTGQAYSAQLLRETPPGTGGLTGFFTAFAALAMVVATMVIGNSFTILVAQRTRELALLRCVGAERWQVFAGVLTEAAVVGAVASGVGVFSGYGLAWLAQVLVGDFQDQVHLPFSVRTVLLSVGVGLVVTVLAAVLPARAATRVAPVAALRESGGATDRVRGRRTWRLLATGALACAAVLCAVVAVTAEGPEQGAGFAVAAMVAGLGAVLVLGPLVVGPVVRVLGAVGARLVGQPARLAALNAGHNPRRAAASAAALTIGLAVVSLVTTVAAGVESGQGRGLDEQFRGQFTVTSAVSGTPLPAGVRQALAAVPGVRVAPRETFNGELGRFGAWSMTAVPGDAVGDLLRPVVLAGKLDRLGPGEVAIDRQLAEQTGLTVGAQAGRVRVVAVYEGVRAKGVSLAMGVVALDQRPLVDTRGQEGYDSSLLLQAPPDARTALDRALAGFPLAKLTSVAELKDEQAQPFRRTLDLLWGLTALAVLIAFAGIANTLTLSVLERARESALLRALGLTRGGLSATLTAESVFVALFGAGCGLLLGTGSAWLLARVASTEAEPVLFEVPWARLAVVVGAALLAAVLAAVVPARQAGRGSLTAGMAEG</sequence>
<evidence type="ECO:0000256" key="2">
    <source>
        <dbReference type="ARBA" id="ARBA00022475"/>
    </source>
</evidence>
<organism evidence="10 11">
    <name type="scientific">Crossiella equi</name>
    <dbReference type="NCBI Taxonomy" id="130796"/>
    <lineage>
        <taxon>Bacteria</taxon>
        <taxon>Bacillati</taxon>
        <taxon>Actinomycetota</taxon>
        <taxon>Actinomycetes</taxon>
        <taxon>Pseudonocardiales</taxon>
        <taxon>Pseudonocardiaceae</taxon>
        <taxon>Crossiella</taxon>
    </lineage>
</organism>
<accession>A0ABS5AQR9</accession>
<keyword evidence="11" id="KW-1185">Reference proteome</keyword>
<dbReference type="Pfam" id="PF12704">
    <property type="entry name" value="MacB_PCD"/>
    <property type="match status" value="1"/>
</dbReference>
<evidence type="ECO:0000313" key="10">
    <source>
        <dbReference type="EMBL" id="MBP2478912.1"/>
    </source>
</evidence>
<dbReference type="InterPro" id="IPR050250">
    <property type="entry name" value="Macrolide_Exporter_MacB"/>
</dbReference>
<dbReference type="EMBL" id="JAGIOO010000001">
    <property type="protein sequence ID" value="MBP2478912.1"/>
    <property type="molecule type" value="Genomic_DNA"/>
</dbReference>
<feature type="transmembrane region" description="Helical" evidence="7">
    <location>
        <begin position="246"/>
        <end position="270"/>
    </location>
</feature>
<name>A0ABS5AQR9_9PSEU</name>
<comment type="similarity">
    <text evidence="6">Belongs to the ABC-4 integral membrane protein family.</text>
</comment>
<feature type="domain" description="ABC3 transporter permease C-terminal" evidence="8">
    <location>
        <begin position="695"/>
        <end position="809"/>
    </location>
</feature>
<feature type="transmembrane region" description="Helical" evidence="7">
    <location>
        <begin position="335"/>
        <end position="357"/>
    </location>
</feature>
<feature type="transmembrane region" description="Helical" evidence="7">
    <location>
        <begin position="389"/>
        <end position="409"/>
    </location>
</feature>
<keyword evidence="2" id="KW-1003">Cell membrane</keyword>
<evidence type="ECO:0000256" key="6">
    <source>
        <dbReference type="ARBA" id="ARBA00038076"/>
    </source>
</evidence>
<evidence type="ECO:0000256" key="5">
    <source>
        <dbReference type="ARBA" id="ARBA00023136"/>
    </source>
</evidence>
<evidence type="ECO:0000256" key="4">
    <source>
        <dbReference type="ARBA" id="ARBA00022989"/>
    </source>
</evidence>
<evidence type="ECO:0000259" key="9">
    <source>
        <dbReference type="Pfam" id="PF12704"/>
    </source>
</evidence>
<dbReference type="InterPro" id="IPR003838">
    <property type="entry name" value="ABC3_permease_C"/>
</dbReference>